<evidence type="ECO:0000259" key="1">
    <source>
        <dbReference type="PROSITE" id="PS51184"/>
    </source>
</evidence>
<keyword evidence="3" id="KW-1185">Reference proteome</keyword>
<dbReference type="InterPro" id="IPR003615">
    <property type="entry name" value="HNH_nuc"/>
</dbReference>
<dbReference type="Proteomes" id="UP000664169">
    <property type="component" value="Unassembled WGS sequence"/>
</dbReference>
<proteinExistence type="predicted"/>
<organism evidence="2 3">
    <name type="scientific">Gomphillus americanus</name>
    <dbReference type="NCBI Taxonomy" id="1940652"/>
    <lineage>
        <taxon>Eukaryota</taxon>
        <taxon>Fungi</taxon>
        <taxon>Dikarya</taxon>
        <taxon>Ascomycota</taxon>
        <taxon>Pezizomycotina</taxon>
        <taxon>Lecanoromycetes</taxon>
        <taxon>OSLEUM clade</taxon>
        <taxon>Ostropomycetidae</taxon>
        <taxon>Ostropales</taxon>
        <taxon>Graphidaceae</taxon>
        <taxon>Gomphilloideae</taxon>
        <taxon>Gomphillus</taxon>
    </lineage>
</organism>
<dbReference type="PANTHER" id="PTHR37827">
    <property type="entry name" value="TUDOR DOMAIN-CONTAINING PROTEIN"/>
    <property type="match status" value="1"/>
</dbReference>
<sequence>MADKDLVSSNSYTLRDCFSAELLRRIATPDTKKAAKRQPGRYKKGISSTKSIDAAKLCDVTTSDHQQQQNDAEELAEFIDEIFDSLPLELQCLSYSAIQADPSLAKRMSSPHDTAIETLLHLQTSISESLTAYALLPATTSVQNLLVATLTSYVQSTTAAPPVWSNTKASAAGCEICSRDWVPLTYHHLIPKSTHERARKRGWHEDWMLNSVAWLCRACHNYVHSIESNEGLAKDYYTVEKLLARDDVRRWAHWVGKVRWKARTYDKVNFLLPTTEEPPSHYNYVAQSSYAALRTTARTLGSTMMTTAFLQRILEELQRSVENDPLLRCGPEALSQIITTPDIPLKLANEKLHVFPFKDVDICWRRLYTDAGISRAIRLIRNDTGSEDWLNQTIKQLDMVLIMTGAPLREEMVERILSRLQDDAGFCGKDWSDTFDKTTLRIPGLLFPVEQSVLTLSQFRKILQASQPHVIKEAINYWPALTTRPWSSPSYLRYCTIGGRRLVPVELGRSYTDDDWGQAIIPFAEFLDKFILKPGSSMAYLAQHDLLAQIPALREDIVIPDFCYTDPPCADLCLSHPSYPATKLDEPLLNAWFGPAGTISPLHTDPYHNILCQIVGKKYVRIYNPNQRTKLYPRGTENGIDMSNTSRVPPELVEMSLGPDDEFPLFDEAQYVETILSEGDSLYIPAGWWHYVRSLSISFSVSFWWN</sequence>
<protein>
    <recommendedName>
        <fullName evidence="1">JmjC domain-containing protein</fullName>
    </recommendedName>
</protein>
<dbReference type="CDD" id="cd00085">
    <property type="entry name" value="HNHc"/>
    <property type="match status" value="1"/>
</dbReference>
<dbReference type="SMART" id="SM00558">
    <property type="entry name" value="JmjC"/>
    <property type="match status" value="1"/>
</dbReference>
<name>A0A8H3EIC6_9LECA</name>
<dbReference type="AlphaFoldDB" id="A0A8H3EIC6"/>
<comment type="caution">
    <text evidence="2">The sequence shown here is derived from an EMBL/GenBank/DDBJ whole genome shotgun (WGS) entry which is preliminary data.</text>
</comment>
<dbReference type="InterPro" id="IPR041667">
    <property type="entry name" value="Cupin_8"/>
</dbReference>
<dbReference type="OrthoDB" id="47172at2759"/>
<gene>
    <name evidence="2" type="ORF">GOMPHAMPRED_003370</name>
</gene>
<dbReference type="SUPFAM" id="SSF51197">
    <property type="entry name" value="Clavaminate synthase-like"/>
    <property type="match status" value="1"/>
</dbReference>
<dbReference type="InterPro" id="IPR003347">
    <property type="entry name" value="JmjC_dom"/>
</dbReference>
<dbReference type="PANTHER" id="PTHR37827:SF1">
    <property type="entry name" value="HNH DOMAIN-CONTAINING PROTEIN"/>
    <property type="match status" value="1"/>
</dbReference>
<dbReference type="PROSITE" id="PS51184">
    <property type="entry name" value="JMJC"/>
    <property type="match status" value="1"/>
</dbReference>
<feature type="domain" description="JmjC" evidence="1">
    <location>
        <begin position="539"/>
        <end position="706"/>
    </location>
</feature>
<evidence type="ECO:0000313" key="2">
    <source>
        <dbReference type="EMBL" id="CAF9905789.1"/>
    </source>
</evidence>
<dbReference type="Pfam" id="PF13621">
    <property type="entry name" value="Cupin_8"/>
    <property type="match status" value="1"/>
</dbReference>
<dbReference type="FunFam" id="2.60.120.650:FF:000046">
    <property type="entry name" value="JmjC domain-containing protein D"/>
    <property type="match status" value="1"/>
</dbReference>
<dbReference type="Gene3D" id="2.60.120.650">
    <property type="entry name" value="Cupin"/>
    <property type="match status" value="1"/>
</dbReference>
<evidence type="ECO:0000313" key="3">
    <source>
        <dbReference type="Proteomes" id="UP000664169"/>
    </source>
</evidence>
<dbReference type="EMBL" id="CAJPDQ010000002">
    <property type="protein sequence ID" value="CAF9905789.1"/>
    <property type="molecule type" value="Genomic_DNA"/>
</dbReference>
<accession>A0A8H3EIC6</accession>
<reference evidence="2" key="1">
    <citation type="submission" date="2021-03" db="EMBL/GenBank/DDBJ databases">
        <authorList>
            <person name="Tagirdzhanova G."/>
        </authorList>
    </citation>
    <scope>NUCLEOTIDE SEQUENCE</scope>
</reference>